<comment type="caution">
    <text evidence="2">The sequence shown here is derived from an EMBL/GenBank/DDBJ whole genome shotgun (WGS) entry which is preliminary data.</text>
</comment>
<evidence type="ECO:0000313" key="2">
    <source>
        <dbReference type="EMBL" id="GFS94881.1"/>
    </source>
</evidence>
<protein>
    <submittedName>
        <fullName evidence="2">Uncharacterized protein</fullName>
    </submittedName>
</protein>
<reference evidence="2" key="1">
    <citation type="submission" date="2020-08" db="EMBL/GenBank/DDBJ databases">
        <title>Multicomponent nature underlies the extraordinary mechanical properties of spider dragline silk.</title>
        <authorList>
            <person name="Kono N."/>
            <person name="Nakamura H."/>
            <person name="Mori M."/>
            <person name="Yoshida Y."/>
            <person name="Ohtoshi R."/>
            <person name="Malay A.D."/>
            <person name="Moran D.A.P."/>
            <person name="Tomita M."/>
            <person name="Numata K."/>
            <person name="Arakawa K."/>
        </authorList>
    </citation>
    <scope>NUCLEOTIDE SEQUENCE</scope>
</reference>
<feature type="compositionally biased region" description="Polar residues" evidence="1">
    <location>
        <begin position="71"/>
        <end position="80"/>
    </location>
</feature>
<dbReference type="Proteomes" id="UP000887013">
    <property type="component" value="Unassembled WGS sequence"/>
</dbReference>
<accession>A0A8X6N5U3</accession>
<keyword evidence="3" id="KW-1185">Reference proteome</keyword>
<name>A0A8X6N5U3_NEPPI</name>
<gene>
    <name evidence="2" type="ORF">NPIL_118941</name>
</gene>
<proteinExistence type="predicted"/>
<dbReference type="EMBL" id="BMAW01054138">
    <property type="protein sequence ID" value="GFS94881.1"/>
    <property type="molecule type" value="Genomic_DNA"/>
</dbReference>
<evidence type="ECO:0000256" key="1">
    <source>
        <dbReference type="SAM" id="MobiDB-lite"/>
    </source>
</evidence>
<organism evidence="2 3">
    <name type="scientific">Nephila pilipes</name>
    <name type="common">Giant wood spider</name>
    <name type="synonym">Nephila maculata</name>
    <dbReference type="NCBI Taxonomy" id="299642"/>
    <lineage>
        <taxon>Eukaryota</taxon>
        <taxon>Metazoa</taxon>
        <taxon>Ecdysozoa</taxon>
        <taxon>Arthropoda</taxon>
        <taxon>Chelicerata</taxon>
        <taxon>Arachnida</taxon>
        <taxon>Araneae</taxon>
        <taxon>Araneomorphae</taxon>
        <taxon>Entelegynae</taxon>
        <taxon>Araneoidea</taxon>
        <taxon>Nephilidae</taxon>
        <taxon>Nephila</taxon>
    </lineage>
</organism>
<sequence length="99" mass="11265">MLKLGDNTFISPYQRGLPGKQGIVTEVITSRRVEVTTDEGKKYIINRLLFRKQNSEDKEPTTKASVEDYTESANLPSNEFSPYCTHSGRVVKQTERLNL</sequence>
<dbReference type="AlphaFoldDB" id="A0A8X6N5U3"/>
<evidence type="ECO:0000313" key="3">
    <source>
        <dbReference type="Proteomes" id="UP000887013"/>
    </source>
</evidence>
<feature type="region of interest" description="Disordered" evidence="1">
    <location>
        <begin position="54"/>
        <end position="80"/>
    </location>
</feature>
<dbReference type="OrthoDB" id="6149201at2759"/>